<feature type="compositionally biased region" description="Pro residues" evidence="8">
    <location>
        <begin position="596"/>
        <end position="628"/>
    </location>
</feature>
<dbReference type="SUPFAM" id="SSF56112">
    <property type="entry name" value="Protein kinase-like (PK-like)"/>
    <property type="match status" value="1"/>
</dbReference>
<comment type="caution">
    <text evidence="11">The sequence shown here is derived from an EMBL/GenBank/DDBJ whole genome shotgun (WGS) entry which is preliminary data.</text>
</comment>
<dbReference type="GO" id="GO:0044773">
    <property type="term" value="P:mitotic DNA damage checkpoint signaling"/>
    <property type="evidence" value="ECO:0007669"/>
    <property type="project" value="TreeGrafter"/>
</dbReference>
<keyword evidence="12" id="KW-1185">Reference proteome</keyword>
<dbReference type="FunFam" id="3.30.200.20:FF:000255">
    <property type="entry name" value="serine/threonine-protein kinase Chk2 isoform X1"/>
    <property type="match status" value="1"/>
</dbReference>
<dbReference type="PROSITE" id="PS50011">
    <property type="entry name" value="PROTEIN_KINASE_DOM"/>
    <property type="match status" value="1"/>
</dbReference>
<evidence type="ECO:0000256" key="7">
    <source>
        <dbReference type="ARBA" id="ARBA00048679"/>
    </source>
</evidence>
<dbReference type="Gene3D" id="1.10.510.10">
    <property type="entry name" value="Transferase(Phosphotransferase) domain 1"/>
    <property type="match status" value="1"/>
</dbReference>
<dbReference type="Gene3D" id="2.60.200.20">
    <property type="match status" value="1"/>
</dbReference>
<evidence type="ECO:0000256" key="4">
    <source>
        <dbReference type="ARBA" id="ARBA00022777"/>
    </source>
</evidence>
<dbReference type="InterPro" id="IPR011009">
    <property type="entry name" value="Kinase-like_dom_sf"/>
</dbReference>
<comment type="catalytic activity">
    <reaction evidence="6">
        <text>L-threonyl-[protein] + ATP = O-phospho-L-threonyl-[protein] + ADP + H(+)</text>
        <dbReference type="Rhea" id="RHEA:46608"/>
        <dbReference type="Rhea" id="RHEA-COMP:11060"/>
        <dbReference type="Rhea" id="RHEA-COMP:11605"/>
        <dbReference type="ChEBI" id="CHEBI:15378"/>
        <dbReference type="ChEBI" id="CHEBI:30013"/>
        <dbReference type="ChEBI" id="CHEBI:30616"/>
        <dbReference type="ChEBI" id="CHEBI:61977"/>
        <dbReference type="ChEBI" id="CHEBI:456216"/>
        <dbReference type="EC" id="2.7.11.1"/>
    </reaction>
</comment>
<dbReference type="AlphaFoldDB" id="A0AAN8E4Y8"/>
<keyword evidence="2" id="KW-0723">Serine/threonine-protein kinase</keyword>
<dbReference type="PROSITE" id="PS00108">
    <property type="entry name" value="PROTEIN_KINASE_ST"/>
    <property type="match status" value="1"/>
</dbReference>
<evidence type="ECO:0000259" key="10">
    <source>
        <dbReference type="PROSITE" id="PS50011"/>
    </source>
</evidence>
<reference evidence="11 12" key="1">
    <citation type="journal article" date="2023" name="Mol. Biol. Evol.">
        <title>Genomics of Secondarily Temperate Adaptation in the Only Non-Antarctic Icefish.</title>
        <authorList>
            <person name="Rivera-Colon A.G."/>
            <person name="Rayamajhi N."/>
            <person name="Minhas B.F."/>
            <person name="Madrigal G."/>
            <person name="Bilyk K.T."/>
            <person name="Yoon V."/>
            <person name="Hune M."/>
            <person name="Gregory S."/>
            <person name="Cheng C.H.C."/>
            <person name="Catchen J.M."/>
        </authorList>
    </citation>
    <scope>NUCLEOTIDE SEQUENCE [LARGE SCALE GENOMIC DNA]</scope>
    <source>
        <tissue evidence="11">White muscle</tissue>
    </source>
</reference>
<keyword evidence="4" id="KW-0418">Kinase</keyword>
<dbReference type="CDD" id="cd22666">
    <property type="entry name" value="FHA_CHK2"/>
    <property type="match status" value="1"/>
</dbReference>
<feature type="compositionally biased region" description="Basic and acidic residues" evidence="8">
    <location>
        <begin position="79"/>
        <end position="89"/>
    </location>
</feature>
<dbReference type="GO" id="GO:0005524">
    <property type="term" value="F:ATP binding"/>
    <property type="evidence" value="ECO:0007669"/>
    <property type="project" value="UniProtKB-KW"/>
</dbReference>
<organism evidence="11 12">
    <name type="scientific">Champsocephalus gunnari</name>
    <name type="common">Mackerel icefish</name>
    <dbReference type="NCBI Taxonomy" id="52237"/>
    <lineage>
        <taxon>Eukaryota</taxon>
        <taxon>Metazoa</taxon>
        <taxon>Chordata</taxon>
        <taxon>Craniata</taxon>
        <taxon>Vertebrata</taxon>
        <taxon>Euteleostomi</taxon>
        <taxon>Actinopterygii</taxon>
        <taxon>Neopterygii</taxon>
        <taxon>Teleostei</taxon>
        <taxon>Neoteleostei</taxon>
        <taxon>Acanthomorphata</taxon>
        <taxon>Eupercaria</taxon>
        <taxon>Perciformes</taxon>
        <taxon>Notothenioidei</taxon>
        <taxon>Channichthyidae</taxon>
        <taxon>Champsocephalus</taxon>
    </lineage>
</organism>
<dbReference type="InterPro" id="IPR000253">
    <property type="entry name" value="FHA_dom"/>
</dbReference>
<evidence type="ECO:0000256" key="3">
    <source>
        <dbReference type="ARBA" id="ARBA00022741"/>
    </source>
</evidence>
<dbReference type="EMBL" id="JAURVH010001515">
    <property type="protein sequence ID" value="KAK5933182.1"/>
    <property type="molecule type" value="Genomic_DNA"/>
</dbReference>
<name>A0AAN8E4Y8_CHAGU</name>
<dbReference type="FunFam" id="2.60.200.20:FF:000079">
    <property type="entry name" value="Checkpoint kinase 2"/>
    <property type="match status" value="1"/>
</dbReference>
<dbReference type="SMART" id="SM00240">
    <property type="entry name" value="FHA"/>
    <property type="match status" value="1"/>
</dbReference>
<dbReference type="EC" id="2.7.11.1" evidence="1"/>
<evidence type="ECO:0000256" key="6">
    <source>
        <dbReference type="ARBA" id="ARBA00047899"/>
    </source>
</evidence>
<evidence type="ECO:0000256" key="1">
    <source>
        <dbReference type="ARBA" id="ARBA00012513"/>
    </source>
</evidence>
<dbReference type="Pfam" id="PF00498">
    <property type="entry name" value="FHA"/>
    <property type="match status" value="1"/>
</dbReference>
<dbReference type="Pfam" id="PF00069">
    <property type="entry name" value="Pkinase"/>
    <property type="match status" value="1"/>
</dbReference>
<dbReference type="PANTHER" id="PTHR44167:SF24">
    <property type="entry name" value="SERINE_THREONINE-PROTEIN KINASE CHK2"/>
    <property type="match status" value="1"/>
</dbReference>
<dbReference type="Proteomes" id="UP001331515">
    <property type="component" value="Unassembled WGS sequence"/>
</dbReference>
<proteinExistence type="predicted"/>
<dbReference type="SMART" id="SM00220">
    <property type="entry name" value="S_TKc"/>
    <property type="match status" value="1"/>
</dbReference>
<feature type="region of interest" description="Disordered" evidence="8">
    <location>
        <begin position="568"/>
        <end position="628"/>
    </location>
</feature>
<evidence type="ECO:0000256" key="2">
    <source>
        <dbReference type="ARBA" id="ARBA00022527"/>
    </source>
</evidence>
<feature type="region of interest" description="Disordered" evidence="8">
    <location>
        <begin position="75"/>
        <end position="144"/>
    </location>
</feature>
<evidence type="ECO:0000313" key="11">
    <source>
        <dbReference type="EMBL" id="KAK5933182.1"/>
    </source>
</evidence>
<accession>A0AAN8E4Y8</accession>
<sequence length="628" mass="70450">MSIYCHYYYLSSLSVPPSLLLPTRKQSQIHVTGVLSSHWLGRSHDIRGEDGRLKRADPTASAHVPVCLPSEARAQSCKMSEEVPHEADHTQSTQSTQSLSQALSTLSPTQSPTQAKSQSKTQQGSSSSSGPTSSSGSGTLSSVDTIPVTLSSVPEEPEPQPWGRLLPMARGFRSHDCFEDQYLFGRGSNCNYVLNDPDDTESKKFRIYSKRHFRIYREGSEVFVVDLSNNGTFVDGIRIGKDKKLPLVNNAVIALAEPRNKVFVFIDLMSDDQSSLPKELQEKYLLTRRIGTGVCGEVKLAFERSSCRKFAVKIINKKNFQSEGTATRNAQTEIEILQRIDHPCLIKTEDFYQTEDSYYIVLELMEGGELFQRIKSQQQLSESVTKLYFYQMLRAVQYLHSKGIIHRDLKPENILLSSHEDICLIKVTDFNQSRILEESLLMRSLCGTPSYLAPEVFTQASTTGYSLAVDCWSLGVLLFVCLCGYPPFHESFGRQPISEQIIRGEFTMVPSKWRHVSAQAKDVVRRLLLVEPSDRLSIEGALQHPWMQDDEMQRTAHTLMFPPDAAAAMEAESAPRRKRWREEDEEEVPLGKRSQAPPPAEDQAPPPAEDQAPPPAEDQAPPPAEDQL</sequence>
<evidence type="ECO:0000259" key="9">
    <source>
        <dbReference type="PROSITE" id="PS50006"/>
    </source>
</evidence>
<comment type="catalytic activity">
    <reaction evidence="7">
        <text>L-seryl-[protein] + ATP = O-phospho-L-seryl-[protein] + ADP + H(+)</text>
        <dbReference type="Rhea" id="RHEA:17989"/>
        <dbReference type="Rhea" id="RHEA-COMP:9863"/>
        <dbReference type="Rhea" id="RHEA-COMP:11604"/>
        <dbReference type="ChEBI" id="CHEBI:15378"/>
        <dbReference type="ChEBI" id="CHEBI:29999"/>
        <dbReference type="ChEBI" id="CHEBI:30616"/>
        <dbReference type="ChEBI" id="CHEBI:83421"/>
        <dbReference type="ChEBI" id="CHEBI:456216"/>
        <dbReference type="EC" id="2.7.11.1"/>
    </reaction>
</comment>
<dbReference type="SUPFAM" id="SSF49879">
    <property type="entry name" value="SMAD/FHA domain"/>
    <property type="match status" value="1"/>
</dbReference>
<keyword evidence="3" id="KW-0547">Nucleotide-binding</keyword>
<feature type="domain" description="Protein kinase" evidence="10">
    <location>
        <begin position="284"/>
        <end position="547"/>
    </location>
</feature>
<dbReference type="InterPro" id="IPR008984">
    <property type="entry name" value="SMAD_FHA_dom_sf"/>
</dbReference>
<keyword evidence="4" id="KW-0808">Transferase</keyword>
<dbReference type="InterPro" id="IPR000719">
    <property type="entry name" value="Prot_kinase_dom"/>
</dbReference>
<gene>
    <name evidence="11" type="ORF">CgunFtcFv8_004828</name>
</gene>
<dbReference type="FunFam" id="1.10.510.10:FF:000571">
    <property type="entry name" value="Maternal embryonic leucine zipper kinase"/>
    <property type="match status" value="1"/>
</dbReference>
<dbReference type="GO" id="GO:0005634">
    <property type="term" value="C:nucleus"/>
    <property type="evidence" value="ECO:0007669"/>
    <property type="project" value="TreeGrafter"/>
</dbReference>
<dbReference type="PANTHER" id="PTHR44167">
    <property type="entry name" value="OVARIAN-SPECIFIC SERINE/THREONINE-PROTEIN KINASE LOK-RELATED"/>
    <property type="match status" value="1"/>
</dbReference>
<dbReference type="Gene3D" id="3.30.200.20">
    <property type="entry name" value="Phosphorylase Kinase, domain 1"/>
    <property type="match status" value="1"/>
</dbReference>
<dbReference type="GO" id="GO:0004674">
    <property type="term" value="F:protein serine/threonine kinase activity"/>
    <property type="evidence" value="ECO:0007669"/>
    <property type="project" value="UniProtKB-KW"/>
</dbReference>
<protein>
    <recommendedName>
        <fullName evidence="1">non-specific serine/threonine protein kinase</fullName>
        <ecNumber evidence="1">2.7.11.1</ecNumber>
    </recommendedName>
</protein>
<feature type="compositionally biased region" description="Low complexity" evidence="8">
    <location>
        <begin position="90"/>
        <end position="142"/>
    </location>
</feature>
<dbReference type="PROSITE" id="PS50006">
    <property type="entry name" value="FHA_DOMAIN"/>
    <property type="match status" value="1"/>
</dbReference>
<evidence type="ECO:0000313" key="12">
    <source>
        <dbReference type="Proteomes" id="UP001331515"/>
    </source>
</evidence>
<evidence type="ECO:0000256" key="5">
    <source>
        <dbReference type="ARBA" id="ARBA00022840"/>
    </source>
</evidence>
<keyword evidence="5" id="KW-0067">ATP-binding</keyword>
<feature type="domain" description="FHA" evidence="9">
    <location>
        <begin position="182"/>
        <end position="239"/>
    </location>
</feature>
<dbReference type="GO" id="GO:0005737">
    <property type="term" value="C:cytoplasm"/>
    <property type="evidence" value="ECO:0007669"/>
    <property type="project" value="TreeGrafter"/>
</dbReference>
<dbReference type="InterPro" id="IPR008271">
    <property type="entry name" value="Ser/Thr_kinase_AS"/>
</dbReference>
<evidence type="ECO:0000256" key="8">
    <source>
        <dbReference type="SAM" id="MobiDB-lite"/>
    </source>
</evidence>